<name>A0AAE3MJG3_9FLAO</name>
<keyword evidence="1" id="KW-0812">Transmembrane</keyword>
<dbReference type="RefSeq" id="WP_266010499.1">
    <property type="nucleotide sequence ID" value="NZ_JAPFQP010000001.1"/>
</dbReference>
<protein>
    <submittedName>
        <fullName evidence="2">Uncharacterized protein</fullName>
    </submittedName>
</protein>
<evidence type="ECO:0000313" key="2">
    <source>
        <dbReference type="EMBL" id="MCX2718431.1"/>
    </source>
</evidence>
<keyword evidence="1" id="KW-1133">Transmembrane helix</keyword>
<keyword evidence="1" id="KW-0472">Membrane</keyword>
<accession>A0AAE3MJG3</accession>
<feature type="transmembrane region" description="Helical" evidence="1">
    <location>
        <begin position="7"/>
        <end position="29"/>
    </location>
</feature>
<dbReference type="AlphaFoldDB" id="A0AAE3MJG3"/>
<dbReference type="EMBL" id="JAPFQP010000001">
    <property type="protein sequence ID" value="MCX2718431.1"/>
    <property type="molecule type" value="Genomic_DNA"/>
</dbReference>
<sequence length="58" mass="6527">MEKSEKLILARVLVGMISIAIVTLALLLYNEYSDLFYEQVEHLLVQSMIGSESPLVSQ</sequence>
<reference evidence="2" key="1">
    <citation type="submission" date="2022-11" db="EMBL/GenBank/DDBJ databases">
        <title>The characterization of three novel Bacteroidetes species and genomic analysis of their roles in tidal elemental geochemical cycles.</title>
        <authorList>
            <person name="Ma K.-J."/>
        </authorList>
    </citation>
    <scope>NUCLEOTIDE SEQUENCE</scope>
    <source>
        <strain evidence="2">M415</strain>
    </source>
</reference>
<evidence type="ECO:0000313" key="3">
    <source>
        <dbReference type="Proteomes" id="UP001207116"/>
    </source>
</evidence>
<evidence type="ECO:0000256" key="1">
    <source>
        <dbReference type="SAM" id="Phobius"/>
    </source>
</evidence>
<organism evidence="2 3">
    <name type="scientific">Lentiprolixibacter aurantiacus</name>
    <dbReference type="NCBI Taxonomy" id="2993939"/>
    <lineage>
        <taxon>Bacteria</taxon>
        <taxon>Pseudomonadati</taxon>
        <taxon>Bacteroidota</taxon>
        <taxon>Flavobacteriia</taxon>
        <taxon>Flavobacteriales</taxon>
        <taxon>Flavobacteriaceae</taxon>
        <taxon>Lentiprolixibacter</taxon>
    </lineage>
</organism>
<dbReference type="Proteomes" id="UP001207116">
    <property type="component" value="Unassembled WGS sequence"/>
</dbReference>
<comment type="caution">
    <text evidence="2">The sequence shown here is derived from an EMBL/GenBank/DDBJ whole genome shotgun (WGS) entry which is preliminary data.</text>
</comment>
<proteinExistence type="predicted"/>
<keyword evidence="3" id="KW-1185">Reference proteome</keyword>
<gene>
    <name evidence="2" type="ORF">OO016_02340</name>
</gene>